<feature type="compositionally biased region" description="Polar residues" evidence="1">
    <location>
        <begin position="32"/>
        <end position="43"/>
    </location>
</feature>
<dbReference type="eggNOG" id="ENOG502SYJI">
    <property type="taxonomic scope" value="Eukaryota"/>
</dbReference>
<organism evidence="2 3">
    <name type="scientific">Marssonina brunnea f. sp. multigermtubi (strain MB_m1)</name>
    <name type="common">Marssonina leaf spot fungus</name>
    <dbReference type="NCBI Taxonomy" id="1072389"/>
    <lineage>
        <taxon>Eukaryota</taxon>
        <taxon>Fungi</taxon>
        <taxon>Dikarya</taxon>
        <taxon>Ascomycota</taxon>
        <taxon>Pezizomycotina</taxon>
        <taxon>Leotiomycetes</taxon>
        <taxon>Helotiales</taxon>
        <taxon>Drepanopezizaceae</taxon>
        <taxon>Drepanopeziza</taxon>
    </lineage>
</organism>
<keyword evidence="3" id="KW-1185">Reference proteome</keyword>
<feature type="compositionally biased region" description="Low complexity" evidence="1">
    <location>
        <begin position="693"/>
        <end position="720"/>
    </location>
</feature>
<dbReference type="KEGG" id="mbe:MBM_04094"/>
<evidence type="ECO:0000313" key="2">
    <source>
        <dbReference type="EMBL" id="EKD17725.1"/>
    </source>
</evidence>
<feature type="compositionally biased region" description="Low complexity" evidence="1">
    <location>
        <begin position="544"/>
        <end position="559"/>
    </location>
</feature>
<dbReference type="OrthoDB" id="3946221at2759"/>
<feature type="region of interest" description="Disordered" evidence="1">
    <location>
        <begin position="405"/>
        <end position="428"/>
    </location>
</feature>
<feature type="region of interest" description="Disordered" evidence="1">
    <location>
        <begin position="635"/>
        <end position="781"/>
    </location>
</feature>
<feature type="compositionally biased region" description="Polar residues" evidence="1">
    <location>
        <begin position="768"/>
        <end position="781"/>
    </location>
</feature>
<feature type="region of interest" description="Disordered" evidence="1">
    <location>
        <begin position="1131"/>
        <end position="1154"/>
    </location>
</feature>
<dbReference type="HOGENOM" id="CLU_253420_0_0_1"/>
<feature type="compositionally biased region" description="Low complexity" evidence="1">
    <location>
        <begin position="1027"/>
        <end position="1043"/>
    </location>
</feature>
<feature type="compositionally biased region" description="Polar residues" evidence="1">
    <location>
        <begin position="324"/>
        <end position="337"/>
    </location>
</feature>
<feature type="region of interest" description="Disordered" evidence="1">
    <location>
        <begin position="1087"/>
        <end position="1111"/>
    </location>
</feature>
<gene>
    <name evidence="2" type="ORF">MBM_04094</name>
</gene>
<evidence type="ECO:0000313" key="3">
    <source>
        <dbReference type="Proteomes" id="UP000006753"/>
    </source>
</evidence>
<feature type="region of interest" description="Disordered" evidence="1">
    <location>
        <begin position="1"/>
        <end position="246"/>
    </location>
</feature>
<reference evidence="2 3" key="1">
    <citation type="journal article" date="2012" name="BMC Genomics">
        <title>Sequencing the genome of Marssonina brunnea reveals fungus-poplar co-evolution.</title>
        <authorList>
            <person name="Zhu S."/>
            <person name="Cao Y.-Z."/>
            <person name="Jiang C."/>
            <person name="Tan B.-Y."/>
            <person name="Wang Z."/>
            <person name="Feng S."/>
            <person name="Zhang L."/>
            <person name="Su X.-H."/>
            <person name="Brejova B."/>
            <person name="Vinar T."/>
            <person name="Xu M."/>
            <person name="Wang M.-X."/>
            <person name="Zhang S.-G."/>
            <person name="Huang M.-R."/>
            <person name="Wu R."/>
            <person name="Zhou Y."/>
        </authorList>
    </citation>
    <scope>NUCLEOTIDE SEQUENCE [LARGE SCALE GENOMIC DNA]</scope>
    <source>
        <strain evidence="2 3">MB_m1</strain>
    </source>
</reference>
<feature type="compositionally biased region" description="Polar residues" evidence="1">
    <location>
        <begin position="299"/>
        <end position="308"/>
    </location>
</feature>
<feature type="compositionally biased region" description="Polar residues" evidence="1">
    <location>
        <begin position="419"/>
        <end position="428"/>
    </location>
</feature>
<feature type="compositionally biased region" description="Polar residues" evidence="1">
    <location>
        <begin position="1281"/>
        <end position="1324"/>
    </location>
</feature>
<feature type="compositionally biased region" description="Polar residues" evidence="1">
    <location>
        <begin position="583"/>
        <end position="593"/>
    </location>
</feature>
<feature type="compositionally biased region" description="Polar residues" evidence="1">
    <location>
        <begin position="743"/>
        <end position="754"/>
    </location>
</feature>
<feature type="region of interest" description="Disordered" evidence="1">
    <location>
        <begin position="1169"/>
        <end position="1245"/>
    </location>
</feature>
<protein>
    <submittedName>
        <fullName evidence="2">Uncharacterized protein</fullName>
    </submittedName>
</protein>
<feature type="compositionally biased region" description="Basic residues" evidence="1">
    <location>
        <begin position="119"/>
        <end position="129"/>
    </location>
</feature>
<feature type="compositionally biased region" description="Acidic residues" evidence="1">
    <location>
        <begin position="229"/>
        <end position="246"/>
    </location>
</feature>
<feature type="region of interest" description="Disordered" evidence="1">
    <location>
        <begin position="940"/>
        <end position="959"/>
    </location>
</feature>
<accession>K1WJA8</accession>
<dbReference type="RefSeq" id="XP_007291983.1">
    <property type="nucleotide sequence ID" value="XM_007291921.1"/>
</dbReference>
<dbReference type="InParanoid" id="K1WJA8"/>
<feature type="compositionally biased region" description="Basic residues" evidence="1">
    <location>
        <begin position="181"/>
        <end position="192"/>
    </location>
</feature>
<feature type="compositionally biased region" description="Polar residues" evidence="1">
    <location>
        <begin position="1053"/>
        <end position="1062"/>
    </location>
</feature>
<name>K1WJA8_MARBU</name>
<sequence>MDAITSSPDPLSNSPAAYLPAKPPPASRNTRRSLTLQGSSPKKQTFDLEVGNELSPQKIRITVEAENPGAQNAHAYFDDGASVSPTRAPTNRRREHTTTTTIPVKGLSDSGDDKPRAITPKRGRGRPRKSGTPVAAKKSSRASTPARKNKRNSIGDLVDGNKENDNNYQVGKGVANGGGKGKSRSRSAKGTRKSTPTTKEVEASTKRSSSAVRKNGKGRTKSIPPEQVEVLEDESGQGNDNDYDYGAEEAGLEGALERIDSNIRNTPSAYSTIRSTTTIGGEDADVVIARFDPGRETPRQTGWSSPQVTRPGPSISKQRAHGHPSQSVDPANSTYSRGSGEGMMMTHTPDHHVRRNSYETNELHPGLQNDEEDEDEVGDIGEFDTILESEGFSMISVDSVPSLREHLSSSPANHYAKQPSGQAKNKSLLSARAHETAYEDSFSAIPEEVIEAATPGRKAQNPRLLSIQHGRLDDSCSSIPPDVLDAATTQRKVPQNKSSAINLEVDGQCADSFSAIPPPMSDAATPGRVRQGHYPPDTLDVTAPRRCAAPHASSPAPARLITPDETPSPAGERPVAESHVSNDRPSSSRSAARQTEAPERSQNSPVIHSQLPSSPPSIAPRRYTYTAHLRQHRQLNPDVTQTPSVVFSSPALPPRLQVGRGAPLLAPPEKNEPKPLSPTVRAGQMLQDIVVPSSSSRSRSQSLGSPFKSPSAKRPSSSAAQESYPSPGNVRLAGPLPRLDLSGQFSEGSSQRTHSLSHHQEDPFRSSALPQQRSPSPEQKSQYILELPRGQHSDSHVDNIRSEASFRGADDMSWQAEQEVHVPESIALARNSGSQSEHRASNSMSAEESLAAERALVIKQISNANSSKIVVIDSDNESSNNGRPADEDDEDFGLLLETLNSSSPVVERQQDLPLEIVEKPRGSRLPSPWRKNSKRLVYSDELSHVQSSPPLAEHVPPKRPARDLISQPLAVQQGLIDGGIDADLSGYQIPQKANFKPRPRETRDFNLSALLAASPPRRLPTLSGLSQQSVFQGPSSSSQVSSSAALKEAVSEPSRQTAQDSSEFGPIQSKIDFKPWRSADAVCSSIPSAESSTESARQGALKSTDYAPIPQKMGFKPRPLAETSSSLFAPRQSAAEQAKHRASKETGFTPIPQKMGFKPRARAILSTSPIKPASQVPNLFSKPPPNQTIKFPEPQSSSPVSTPLAAASPSRTNTLSGYHTPTASAQLSPSAYSPESATSNTSEKEQILAIKSRTQRWAESLPLRIETTVHVALQTPPRQVPASQTKSCLRSPLKTPSTQNPSSGNGGENLSPSKGVTFASSSPTPESPIAPLSACTWSKDHWQLLDTIVQAWKPSPSSEPGSRSKRRNSTRVISRLLGKTVRSGGDSMQLEQWHLEAVDEFRGMVPGWQEKVIAMRVFALLVGEEKRAAGLVGGGSGRSGEYAHLA</sequence>
<feature type="compositionally biased region" description="Polar residues" evidence="1">
    <location>
        <begin position="637"/>
        <end position="647"/>
    </location>
</feature>
<evidence type="ECO:0000256" key="1">
    <source>
        <dbReference type="SAM" id="MobiDB-lite"/>
    </source>
</evidence>
<feature type="compositionally biased region" description="Polar residues" evidence="1">
    <location>
        <begin position="1"/>
        <end position="14"/>
    </location>
</feature>
<feature type="compositionally biased region" description="Low complexity" evidence="1">
    <location>
        <begin position="1087"/>
        <end position="1096"/>
    </location>
</feature>
<dbReference type="OMA" id="LWEFEAQ"/>
<feature type="region of interest" description="Disordered" evidence="1">
    <location>
        <begin position="512"/>
        <end position="620"/>
    </location>
</feature>
<feature type="region of interest" description="Disordered" evidence="1">
    <location>
        <begin position="1275"/>
        <end position="1332"/>
    </location>
</feature>
<dbReference type="Proteomes" id="UP000006753">
    <property type="component" value="Unassembled WGS sequence"/>
</dbReference>
<feature type="compositionally biased region" description="Polar residues" evidence="1">
    <location>
        <begin position="1209"/>
        <end position="1241"/>
    </location>
</feature>
<feature type="region of interest" description="Disordered" evidence="1">
    <location>
        <begin position="293"/>
        <end position="346"/>
    </location>
</feature>
<feature type="region of interest" description="Disordered" evidence="1">
    <location>
        <begin position="1027"/>
        <end position="1067"/>
    </location>
</feature>
<dbReference type="EMBL" id="JH921435">
    <property type="protein sequence ID" value="EKD17725.1"/>
    <property type="molecule type" value="Genomic_DNA"/>
</dbReference>
<feature type="compositionally biased region" description="Polar residues" evidence="1">
    <location>
        <begin position="600"/>
        <end position="612"/>
    </location>
</feature>
<dbReference type="GeneID" id="18760029"/>
<proteinExistence type="predicted"/>